<gene>
    <name evidence="1" type="ORF">D9757_012252</name>
</gene>
<protein>
    <submittedName>
        <fullName evidence="1">Uncharacterized protein</fullName>
    </submittedName>
</protein>
<keyword evidence="2" id="KW-1185">Reference proteome</keyword>
<evidence type="ECO:0000313" key="1">
    <source>
        <dbReference type="EMBL" id="KAF5358733.1"/>
    </source>
</evidence>
<dbReference type="SUPFAM" id="SSF51182">
    <property type="entry name" value="RmlC-like cupins"/>
    <property type="match status" value="1"/>
</dbReference>
<reference evidence="1 2" key="1">
    <citation type="journal article" date="2020" name="ISME J.">
        <title>Uncovering the hidden diversity of litter-decomposition mechanisms in mushroom-forming fungi.</title>
        <authorList>
            <person name="Floudas D."/>
            <person name="Bentzer J."/>
            <person name="Ahren D."/>
            <person name="Johansson T."/>
            <person name="Persson P."/>
            <person name="Tunlid A."/>
        </authorList>
    </citation>
    <scope>NUCLEOTIDE SEQUENCE [LARGE SCALE GENOMIC DNA]</scope>
    <source>
        <strain evidence="1 2">CBS 406.79</strain>
    </source>
</reference>
<sequence length="77" mass="8701">MGHYLENTGNTTLKYLEIFNSDRFEDISLNQASLDLFVRPQTSRWLALTPPSLVKAHLNLDDETIAQLSKTKPIVIG</sequence>
<proteinExistence type="predicted"/>
<dbReference type="Proteomes" id="UP000518752">
    <property type="component" value="Unassembled WGS sequence"/>
</dbReference>
<organism evidence="1 2">
    <name type="scientific">Collybiopsis confluens</name>
    <dbReference type="NCBI Taxonomy" id="2823264"/>
    <lineage>
        <taxon>Eukaryota</taxon>
        <taxon>Fungi</taxon>
        <taxon>Dikarya</taxon>
        <taxon>Basidiomycota</taxon>
        <taxon>Agaricomycotina</taxon>
        <taxon>Agaricomycetes</taxon>
        <taxon>Agaricomycetidae</taxon>
        <taxon>Agaricales</taxon>
        <taxon>Marasmiineae</taxon>
        <taxon>Omphalotaceae</taxon>
        <taxon>Collybiopsis</taxon>
    </lineage>
</organism>
<dbReference type="AlphaFoldDB" id="A0A8H5LIV4"/>
<evidence type="ECO:0000313" key="2">
    <source>
        <dbReference type="Proteomes" id="UP000518752"/>
    </source>
</evidence>
<dbReference type="Gene3D" id="2.60.120.10">
    <property type="entry name" value="Jelly Rolls"/>
    <property type="match status" value="1"/>
</dbReference>
<accession>A0A8H5LIV4</accession>
<name>A0A8H5LIV4_9AGAR</name>
<dbReference type="OrthoDB" id="10263073at2759"/>
<comment type="caution">
    <text evidence="1">The sequence shown here is derived from an EMBL/GenBank/DDBJ whole genome shotgun (WGS) entry which is preliminary data.</text>
</comment>
<dbReference type="InterPro" id="IPR011051">
    <property type="entry name" value="RmlC_Cupin_sf"/>
</dbReference>
<dbReference type="EMBL" id="JAACJN010000230">
    <property type="protein sequence ID" value="KAF5358733.1"/>
    <property type="molecule type" value="Genomic_DNA"/>
</dbReference>
<dbReference type="InterPro" id="IPR014710">
    <property type="entry name" value="RmlC-like_jellyroll"/>
</dbReference>